<organism evidence="3 4">
    <name type="scientific">Psychroserpens algicola</name>
    <dbReference type="NCBI Taxonomy" id="1719034"/>
    <lineage>
        <taxon>Bacteria</taxon>
        <taxon>Pseudomonadati</taxon>
        <taxon>Bacteroidota</taxon>
        <taxon>Flavobacteriia</taxon>
        <taxon>Flavobacteriales</taxon>
        <taxon>Flavobacteriaceae</taxon>
        <taxon>Psychroserpens</taxon>
    </lineage>
</organism>
<dbReference type="CDD" id="cd03801">
    <property type="entry name" value="GT4_PimA-like"/>
    <property type="match status" value="1"/>
</dbReference>
<keyword evidence="4" id="KW-1185">Reference proteome</keyword>
<dbReference type="Gene3D" id="3.40.50.2000">
    <property type="entry name" value="Glycogen Phosphorylase B"/>
    <property type="match status" value="2"/>
</dbReference>
<reference evidence="3" key="1">
    <citation type="submission" date="2022-04" db="EMBL/GenBank/DDBJ databases">
        <authorList>
            <person name="Ren T."/>
        </authorList>
    </citation>
    <scope>NUCLEOTIDE SEQUENCE</scope>
    <source>
        <strain evidence="3">F63249</strain>
    </source>
</reference>
<dbReference type="EMBL" id="JALPQF010000015">
    <property type="protein sequence ID" value="MCK8481794.1"/>
    <property type="molecule type" value="Genomic_DNA"/>
</dbReference>
<feature type="domain" description="Glycosyl transferase family 1" evidence="2">
    <location>
        <begin position="178"/>
        <end position="341"/>
    </location>
</feature>
<evidence type="ECO:0000313" key="3">
    <source>
        <dbReference type="EMBL" id="MCK8481794.1"/>
    </source>
</evidence>
<sequence length="363" mass="40875">MKNVLIIGPIPEPTTGVSLANQVVADNLAKYGDYTVDTINTSYNKFDESLGAFSISKLLFYLKLNFYAYKIFKADIVYITPGQTFFGVVKYTLFILLSKLLGKELVTHIHGNYVGKEYSQLKGIKKRIFKMLLSKTTKGIVLSETLTGNMSPFIENKNIYVLYNFVEDYVFPSPEQAKEKLQSFTKPQLVFLSNLMEEKGIFALLEALQILEAEGFEYEAKIAGNIDETNKSKALGYFDSLKHTTYCGVVRGQEKKDLLYWSNTFILPTWYAMEGQPISILEAMATANVVLTTNHAGIPDIFKESINGFYVEKESPISIANAIKDIAVNQQKASVIQGNNYKEAKEKYRVKSFIENAVSIFKA</sequence>
<evidence type="ECO:0000313" key="4">
    <source>
        <dbReference type="Proteomes" id="UP001203687"/>
    </source>
</evidence>
<dbReference type="PANTHER" id="PTHR46401">
    <property type="entry name" value="GLYCOSYLTRANSFERASE WBBK-RELATED"/>
    <property type="match status" value="1"/>
</dbReference>
<dbReference type="Proteomes" id="UP001203687">
    <property type="component" value="Unassembled WGS sequence"/>
</dbReference>
<dbReference type="Pfam" id="PF00534">
    <property type="entry name" value="Glycos_transf_1"/>
    <property type="match status" value="1"/>
</dbReference>
<gene>
    <name evidence="3" type="ORF">MUY34_14270</name>
</gene>
<dbReference type="PANTHER" id="PTHR46401:SF2">
    <property type="entry name" value="GLYCOSYLTRANSFERASE WBBK-RELATED"/>
    <property type="match status" value="1"/>
</dbReference>
<dbReference type="RefSeq" id="WP_248413621.1">
    <property type="nucleotide sequence ID" value="NZ_JALPQF010000015.1"/>
</dbReference>
<protein>
    <submittedName>
        <fullName evidence="3">Glycosyltransferase family 4 protein</fullName>
    </submittedName>
</protein>
<accession>A0ABT0HCM3</accession>
<name>A0ABT0HCM3_9FLAO</name>
<evidence type="ECO:0000256" key="1">
    <source>
        <dbReference type="ARBA" id="ARBA00022679"/>
    </source>
</evidence>
<evidence type="ECO:0000259" key="2">
    <source>
        <dbReference type="Pfam" id="PF00534"/>
    </source>
</evidence>
<dbReference type="InterPro" id="IPR001296">
    <property type="entry name" value="Glyco_trans_1"/>
</dbReference>
<keyword evidence="1" id="KW-0808">Transferase</keyword>
<dbReference type="SUPFAM" id="SSF53756">
    <property type="entry name" value="UDP-Glycosyltransferase/glycogen phosphorylase"/>
    <property type="match status" value="1"/>
</dbReference>
<proteinExistence type="predicted"/>
<comment type="caution">
    <text evidence="3">The sequence shown here is derived from an EMBL/GenBank/DDBJ whole genome shotgun (WGS) entry which is preliminary data.</text>
</comment>